<evidence type="ECO:0000313" key="2">
    <source>
        <dbReference type="EMBL" id="KAK7065438.1"/>
    </source>
</evidence>
<sequence>MKCPKCWMILTAVIIRMSLLLLSSNVVDAEMIPLGAIFDRDSKEIEGAFLHALNQYNQNTSSKHLQLHAFVDIISTADAFKISRLCEYTNITLFPKLAFCLYDIL</sequence>
<dbReference type="Proteomes" id="UP001381693">
    <property type="component" value="Unassembled WGS sequence"/>
</dbReference>
<protein>
    <submittedName>
        <fullName evidence="2">AMPA glutamate receptor activity protein</fullName>
    </submittedName>
</protein>
<feature type="signal peptide" evidence="1">
    <location>
        <begin position="1"/>
        <end position="29"/>
    </location>
</feature>
<dbReference type="AlphaFoldDB" id="A0AAN8ZVM4"/>
<feature type="chain" id="PRO_5042873055" evidence="1">
    <location>
        <begin position="30"/>
        <end position="105"/>
    </location>
</feature>
<keyword evidence="2" id="KW-0675">Receptor</keyword>
<organism evidence="2 3">
    <name type="scientific">Halocaridina rubra</name>
    <name type="common">Hawaiian red shrimp</name>
    <dbReference type="NCBI Taxonomy" id="373956"/>
    <lineage>
        <taxon>Eukaryota</taxon>
        <taxon>Metazoa</taxon>
        <taxon>Ecdysozoa</taxon>
        <taxon>Arthropoda</taxon>
        <taxon>Crustacea</taxon>
        <taxon>Multicrustacea</taxon>
        <taxon>Malacostraca</taxon>
        <taxon>Eumalacostraca</taxon>
        <taxon>Eucarida</taxon>
        <taxon>Decapoda</taxon>
        <taxon>Pleocyemata</taxon>
        <taxon>Caridea</taxon>
        <taxon>Atyoidea</taxon>
        <taxon>Atyidae</taxon>
        <taxon>Halocaridina</taxon>
    </lineage>
</organism>
<reference evidence="2 3" key="1">
    <citation type="submission" date="2023-11" db="EMBL/GenBank/DDBJ databases">
        <title>Halocaridina rubra genome assembly.</title>
        <authorList>
            <person name="Smith C."/>
        </authorList>
    </citation>
    <scope>NUCLEOTIDE SEQUENCE [LARGE SCALE GENOMIC DNA]</scope>
    <source>
        <strain evidence="2">EP-1</strain>
        <tissue evidence="2">Whole</tissue>
    </source>
</reference>
<keyword evidence="3" id="KW-1185">Reference proteome</keyword>
<evidence type="ECO:0000256" key="1">
    <source>
        <dbReference type="SAM" id="SignalP"/>
    </source>
</evidence>
<keyword evidence="1" id="KW-0732">Signal</keyword>
<evidence type="ECO:0000313" key="3">
    <source>
        <dbReference type="Proteomes" id="UP001381693"/>
    </source>
</evidence>
<gene>
    <name evidence="2" type="primary">glr-2</name>
    <name evidence="2" type="ORF">SK128_015823</name>
</gene>
<comment type="caution">
    <text evidence="2">The sequence shown here is derived from an EMBL/GenBank/DDBJ whole genome shotgun (WGS) entry which is preliminary data.</text>
</comment>
<dbReference type="Gene3D" id="3.40.50.2300">
    <property type="match status" value="1"/>
</dbReference>
<name>A0AAN8ZVM4_HALRR</name>
<proteinExistence type="predicted"/>
<dbReference type="EMBL" id="JAXCGZ010020787">
    <property type="protein sequence ID" value="KAK7065438.1"/>
    <property type="molecule type" value="Genomic_DNA"/>
</dbReference>
<accession>A0AAN8ZVM4</accession>